<protein>
    <submittedName>
        <fullName evidence="1">Uncharacterized protein</fullName>
    </submittedName>
</protein>
<organism evidence="1 2">
    <name type="scientific">Lasius platythorax</name>
    <dbReference type="NCBI Taxonomy" id="488582"/>
    <lineage>
        <taxon>Eukaryota</taxon>
        <taxon>Metazoa</taxon>
        <taxon>Ecdysozoa</taxon>
        <taxon>Arthropoda</taxon>
        <taxon>Hexapoda</taxon>
        <taxon>Insecta</taxon>
        <taxon>Pterygota</taxon>
        <taxon>Neoptera</taxon>
        <taxon>Endopterygota</taxon>
        <taxon>Hymenoptera</taxon>
        <taxon>Apocrita</taxon>
        <taxon>Aculeata</taxon>
        <taxon>Formicoidea</taxon>
        <taxon>Formicidae</taxon>
        <taxon>Formicinae</taxon>
        <taxon>Lasius</taxon>
        <taxon>Lasius</taxon>
    </lineage>
</organism>
<sequence>MWCTTRWMTRRRRRGSTLLAQTITMRRPMAVAMRPSSIPRSTWRKSTDDQFLESSGRDGSWTLEHAGVRQSCKIAGVLLGLLEPHWIPISRELLEISIQGI</sequence>
<evidence type="ECO:0000313" key="2">
    <source>
        <dbReference type="Proteomes" id="UP001497644"/>
    </source>
</evidence>
<dbReference type="Proteomes" id="UP001497644">
    <property type="component" value="Chromosome 14"/>
</dbReference>
<evidence type="ECO:0000313" key="1">
    <source>
        <dbReference type="EMBL" id="CAL1678529.1"/>
    </source>
</evidence>
<name>A0AAV2NFE3_9HYME</name>
<dbReference type="EMBL" id="OZ034837">
    <property type="protein sequence ID" value="CAL1678529.1"/>
    <property type="molecule type" value="Genomic_DNA"/>
</dbReference>
<dbReference type="AlphaFoldDB" id="A0AAV2NFE3"/>
<proteinExistence type="predicted"/>
<keyword evidence="2" id="KW-1185">Reference proteome</keyword>
<gene>
    <name evidence="1" type="ORF">LPLAT_LOCUS4360</name>
</gene>
<reference evidence="1" key="1">
    <citation type="submission" date="2024-04" db="EMBL/GenBank/DDBJ databases">
        <authorList>
            <consortium name="Molecular Ecology Group"/>
        </authorList>
    </citation>
    <scope>NUCLEOTIDE SEQUENCE</scope>
</reference>
<accession>A0AAV2NFE3</accession>